<sequence>MTRVLVVPAPNFNLPETLCLAMALDSEDFNEDSDAQRGVKRDSEGRPVVGLAAPAEPGPTTPAGVIARLQPNQTPKNQRRAAKRRREKARQTRQIRASAALKHLPQHTLITSAAEYVRLPAASCGYQAVNGRKGCSGRRYAVEDLRREGFVEVEWDGISSQVVVEENSDRVMVVMAGQPNDPSYRECHLRVAHKVLTAGEAAEFTAEELEHKRASNSAALNTGIFHGVGTSGPVNLSNGRHAQLLEGLVKDPDICRMASFADDVYEELEAKLDRLYENDPSLRPPFDCCVLPCAAFNFGPQVCCKGHRDHSNLPHSWCAITALGDFDSEKGGHLVVEELGIFIQFPAGATVLIPSALLTHGNTPVGSGETQDNLRKKVGKKEFQERMKLKETRWQEGLAKICTLTQLVDKYTPNTVNIQAM</sequence>
<evidence type="ECO:0000256" key="1">
    <source>
        <dbReference type="SAM" id="MobiDB-lite"/>
    </source>
</evidence>
<protein>
    <submittedName>
        <fullName evidence="2">Uncharacterized protein</fullName>
    </submittedName>
</protein>
<feature type="compositionally biased region" description="Basic and acidic residues" evidence="1">
    <location>
        <begin position="34"/>
        <end position="45"/>
    </location>
</feature>
<name>A0A4Q2D8G6_9AGAR</name>
<evidence type="ECO:0000313" key="2">
    <source>
        <dbReference type="EMBL" id="RXW14744.1"/>
    </source>
</evidence>
<comment type="caution">
    <text evidence="2">The sequence shown here is derived from an EMBL/GenBank/DDBJ whole genome shotgun (WGS) entry which is preliminary data.</text>
</comment>
<dbReference type="OrthoDB" id="3202607at2759"/>
<organism evidence="2 3">
    <name type="scientific">Candolleomyces aberdarensis</name>
    <dbReference type="NCBI Taxonomy" id="2316362"/>
    <lineage>
        <taxon>Eukaryota</taxon>
        <taxon>Fungi</taxon>
        <taxon>Dikarya</taxon>
        <taxon>Basidiomycota</taxon>
        <taxon>Agaricomycotina</taxon>
        <taxon>Agaricomycetes</taxon>
        <taxon>Agaricomycetidae</taxon>
        <taxon>Agaricales</taxon>
        <taxon>Agaricineae</taxon>
        <taxon>Psathyrellaceae</taxon>
        <taxon>Candolleomyces</taxon>
    </lineage>
</organism>
<feature type="compositionally biased region" description="Basic residues" evidence="1">
    <location>
        <begin position="77"/>
        <end position="91"/>
    </location>
</feature>
<feature type="region of interest" description="Disordered" evidence="1">
    <location>
        <begin position="31"/>
        <end position="91"/>
    </location>
</feature>
<reference evidence="2 3" key="1">
    <citation type="submission" date="2019-01" db="EMBL/GenBank/DDBJ databases">
        <title>Draft genome sequence of Psathyrella aberdarensis IHI B618.</title>
        <authorList>
            <person name="Buettner E."/>
            <person name="Kellner H."/>
        </authorList>
    </citation>
    <scope>NUCLEOTIDE SEQUENCE [LARGE SCALE GENOMIC DNA]</scope>
    <source>
        <strain evidence="2 3">IHI B618</strain>
    </source>
</reference>
<proteinExistence type="predicted"/>
<dbReference type="Proteomes" id="UP000290288">
    <property type="component" value="Unassembled WGS sequence"/>
</dbReference>
<evidence type="ECO:0000313" key="3">
    <source>
        <dbReference type="Proteomes" id="UP000290288"/>
    </source>
</evidence>
<dbReference type="AlphaFoldDB" id="A0A4Q2D8G6"/>
<dbReference type="EMBL" id="SDEE01000653">
    <property type="protein sequence ID" value="RXW14744.1"/>
    <property type="molecule type" value="Genomic_DNA"/>
</dbReference>
<keyword evidence="3" id="KW-1185">Reference proteome</keyword>
<dbReference type="STRING" id="2316362.A0A4Q2D8G6"/>
<accession>A0A4Q2D8G6</accession>
<dbReference type="Gene3D" id="3.60.130.30">
    <property type="match status" value="1"/>
</dbReference>
<gene>
    <name evidence="2" type="ORF">EST38_g11112</name>
</gene>